<dbReference type="Proteomes" id="UP000029121">
    <property type="component" value="Unassembled WGS sequence"/>
</dbReference>
<dbReference type="Pfam" id="PF01485">
    <property type="entry name" value="IBR"/>
    <property type="match status" value="2"/>
</dbReference>
<evidence type="ECO:0000256" key="4">
    <source>
        <dbReference type="ARBA" id="ARBA00012251"/>
    </source>
</evidence>
<keyword evidence="11" id="KW-0472">Membrane</keyword>
<dbReference type="InterPro" id="IPR002867">
    <property type="entry name" value="IBR_dom"/>
</dbReference>
<evidence type="ECO:0000256" key="2">
    <source>
        <dbReference type="ARBA" id="ARBA00001947"/>
    </source>
</evidence>
<dbReference type="GO" id="GO:0061630">
    <property type="term" value="F:ubiquitin protein ligase activity"/>
    <property type="evidence" value="ECO:0007669"/>
    <property type="project" value="UniProtKB-EC"/>
</dbReference>
<dbReference type="InterPro" id="IPR031127">
    <property type="entry name" value="E3_UB_ligase_RBR"/>
</dbReference>
<evidence type="ECO:0000313" key="14">
    <source>
        <dbReference type="Proteomes" id="UP000029121"/>
    </source>
</evidence>
<dbReference type="CDD" id="cd22584">
    <property type="entry name" value="Rcat_RBR_unk"/>
    <property type="match status" value="1"/>
</dbReference>
<dbReference type="STRING" id="81985.R0HPY4"/>
<dbReference type="EC" id="2.3.2.31" evidence="4"/>
<dbReference type="AlphaFoldDB" id="R0HPY4"/>
<dbReference type="OrthoDB" id="1034683at2759"/>
<accession>R0HPY4</accession>
<dbReference type="GO" id="GO:0016567">
    <property type="term" value="P:protein ubiquitination"/>
    <property type="evidence" value="ECO:0007669"/>
    <property type="project" value="UniProtKB-UniPathway"/>
</dbReference>
<dbReference type="KEGG" id="crb:17885485"/>
<evidence type="ECO:0000256" key="3">
    <source>
        <dbReference type="ARBA" id="ARBA00004906"/>
    </source>
</evidence>
<dbReference type="Pfam" id="PF13456">
    <property type="entry name" value="RVT_3"/>
    <property type="match status" value="1"/>
</dbReference>
<comment type="catalytic activity">
    <reaction evidence="1">
        <text>[E2 ubiquitin-conjugating enzyme]-S-ubiquitinyl-L-cysteine + [acceptor protein]-L-lysine = [E2 ubiquitin-conjugating enzyme]-L-cysteine + [acceptor protein]-N(6)-ubiquitinyl-L-lysine.</text>
        <dbReference type="EC" id="2.3.2.31"/>
    </reaction>
</comment>
<dbReference type="SUPFAM" id="SSF57850">
    <property type="entry name" value="RING/U-box"/>
    <property type="match status" value="2"/>
</dbReference>
<evidence type="ECO:0000256" key="6">
    <source>
        <dbReference type="ARBA" id="ARBA00022723"/>
    </source>
</evidence>
<dbReference type="InterPro" id="IPR013083">
    <property type="entry name" value="Znf_RING/FYVE/PHD"/>
</dbReference>
<feature type="domain" description="RING-type" evidence="12">
    <location>
        <begin position="148"/>
        <end position="356"/>
    </location>
</feature>
<evidence type="ECO:0000256" key="11">
    <source>
        <dbReference type="SAM" id="Phobius"/>
    </source>
</evidence>
<dbReference type="eggNOG" id="KOG1812">
    <property type="taxonomic scope" value="Eukaryota"/>
</dbReference>
<keyword evidence="7" id="KW-0677">Repeat</keyword>
<keyword evidence="11" id="KW-1133">Transmembrane helix</keyword>
<protein>
    <recommendedName>
        <fullName evidence="4">RBR-type E3 ubiquitin transferase</fullName>
        <ecNumber evidence="4">2.3.2.31</ecNumber>
    </recommendedName>
</protein>
<dbReference type="EMBL" id="KB870809">
    <property type="protein sequence ID" value="EOA25988.1"/>
    <property type="molecule type" value="Genomic_DNA"/>
</dbReference>
<evidence type="ECO:0000256" key="7">
    <source>
        <dbReference type="ARBA" id="ARBA00022737"/>
    </source>
</evidence>
<dbReference type="FunFam" id="3.30.420.10:FF:000076">
    <property type="entry name" value="RBR-type E3 ubiquitin transferase"/>
    <property type="match status" value="1"/>
</dbReference>
<keyword evidence="8" id="KW-0863">Zinc-finger</keyword>
<keyword evidence="9" id="KW-0833">Ubl conjugation pathway</keyword>
<dbReference type="GO" id="GO:0008270">
    <property type="term" value="F:zinc ion binding"/>
    <property type="evidence" value="ECO:0007669"/>
    <property type="project" value="UniProtKB-KW"/>
</dbReference>
<comment type="pathway">
    <text evidence="3">Protein modification; protein ubiquitination.</text>
</comment>
<sequence>MKKADAPNRTTAKPSPGDLSCDSYTLYFKGLRKLLIRRGLSSAGFGVAICREDERDNLLFQMNGPLHDSDLLTLWEADLMALKLGLTKALSFGIKHISICFDDDEIFEFAMGRSAPKHEKIASLMDDVQRIRQIFETSIPVLVPKTQTKFVFDLAMEIITGAEKKMISVDSCGHKFGTGYMKKHIELKLNQGDVPSCPRPDCTSNLDLTSCVHLLTPKLKVLWEQRVKEESVAVCDRFHCPNPSCWALMSKTELLESSEDGVKRRCYKCLQDFCINCKDLWHYKLSCEEYKERSSQKASTTVWRQCGSCQHKIKLSKESNTVTCRCGYTFCYKCGAQWKRGGCSHRREFVMDVFTAVIFFFIFLLTFLFIMLI</sequence>
<evidence type="ECO:0000256" key="1">
    <source>
        <dbReference type="ARBA" id="ARBA00001798"/>
    </source>
</evidence>
<evidence type="ECO:0000256" key="5">
    <source>
        <dbReference type="ARBA" id="ARBA00022679"/>
    </source>
</evidence>
<dbReference type="PROSITE" id="PS51873">
    <property type="entry name" value="TRIAD"/>
    <property type="match status" value="1"/>
</dbReference>
<dbReference type="InterPro" id="IPR044066">
    <property type="entry name" value="TRIAD_supradom"/>
</dbReference>
<gene>
    <name evidence="13" type="ORF">CARUB_v10019377mg</name>
</gene>
<keyword evidence="6" id="KW-0479">Metal-binding</keyword>
<evidence type="ECO:0000313" key="13">
    <source>
        <dbReference type="EMBL" id="EOA25988.1"/>
    </source>
</evidence>
<feature type="transmembrane region" description="Helical" evidence="11">
    <location>
        <begin position="349"/>
        <end position="372"/>
    </location>
</feature>
<reference evidence="14" key="1">
    <citation type="journal article" date="2013" name="Nat. Genet.">
        <title>The Capsella rubella genome and the genomic consequences of rapid mating system evolution.</title>
        <authorList>
            <person name="Slotte T."/>
            <person name="Hazzouri K.M."/>
            <person name="Agren J.A."/>
            <person name="Koenig D."/>
            <person name="Maumus F."/>
            <person name="Guo Y.L."/>
            <person name="Steige K."/>
            <person name="Platts A.E."/>
            <person name="Escobar J.S."/>
            <person name="Newman L.K."/>
            <person name="Wang W."/>
            <person name="Mandakova T."/>
            <person name="Vello E."/>
            <person name="Smith L.M."/>
            <person name="Henz S.R."/>
            <person name="Steffen J."/>
            <person name="Takuno S."/>
            <person name="Brandvain Y."/>
            <person name="Coop G."/>
            <person name="Andolfatto P."/>
            <person name="Hu T.T."/>
            <person name="Blanchette M."/>
            <person name="Clark R.M."/>
            <person name="Quesneville H."/>
            <person name="Nordborg M."/>
            <person name="Gaut B.S."/>
            <person name="Lysak M.A."/>
            <person name="Jenkins J."/>
            <person name="Grimwood J."/>
            <person name="Chapman J."/>
            <person name="Prochnik S."/>
            <person name="Shu S."/>
            <person name="Rokhsar D."/>
            <person name="Schmutz J."/>
            <person name="Weigel D."/>
            <person name="Wright S.I."/>
        </authorList>
    </citation>
    <scope>NUCLEOTIDE SEQUENCE [LARGE SCALE GENOMIC DNA]</scope>
    <source>
        <strain evidence="14">cv. Monte Gargano</strain>
    </source>
</reference>
<dbReference type="CDD" id="cd22582">
    <property type="entry name" value="BRcat_RBR_unk"/>
    <property type="match status" value="1"/>
</dbReference>
<evidence type="ECO:0000256" key="10">
    <source>
        <dbReference type="ARBA" id="ARBA00022833"/>
    </source>
</evidence>
<dbReference type="SMART" id="SM00647">
    <property type="entry name" value="IBR"/>
    <property type="match status" value="2"/>
</dbReference>
<keyword evidence="10" id="KW-0862">Zinc</keyword>
<keyword evidence="5" id="KW-0808">Transferase</keyword>
<evidence type="ECO:0000256" key="8">
    <source>
        <dbReference type="ARBA" id="ARBA00022771"/>
    </source>
</evidence>
<dbReference type="Gene3D" id="1.20.120.1750">
    <property type="match status" value="1"/>
</dbReference>
<dbReference type="GO" id="GO:0003676">
    <property type="term" value="F:nucleic acid binding"/>
    <property type="evidence" value="ECO:0007669"/>
    <property type="project" value="InterPro"/>
</dbReference>
<keyword evidence="14" id="KW-1185">Reference proteome</keyword>
<dbReference type="Gene3D" id="3.30.40.10">
    <property type="entry name" value="Zinc/RING finger domain, C3HC4 (zinc finger)"/>
    <property type="match status" value="1"/>
</dbReference>
<organism evidence="13 14">
    <name type="scientific">Capsella rubella</name>
    <dbReference type="NCBI Taxonomy" id="81985"/>
    <lineage>
        <taxon>Eukaryota</taxon>
        <taxon>Viridiplantae</taxon>
        <taxon>Streptophyta</taxon>
        <taxon>Embryophyta</taxon>
        <taxon>Tracheophyta</taxon>
        <taxon>Spermatophyta</taxon>
        <taxon>Magnoliopsida</taxon>
        <taxon>eudicotyledons</taxon>
        <taxon>Gunneridae</taxon>
        <taxon>Pentapetalae</taxon>
        <taxon>rosids</taxon>
        <taxon>malvids</taxon>
        <taxon>Brassicales</taxon>
        <taxon>Brassicaceae</taxon>
        <taxon>Camelineae</taxon>
        <taxon>Capsella</taxon>
    </lineage>
</organism>
<dbReference type="UniPathway" id="UPA00143"/>
<proteinExistence type="predicted"/>
<evidence type="ECO:0000256" key="9">
    <source>
        <dbReference type="ARBA" id="ARBA00022786"/>
    </source>
</evidence>
<dbReference type="InterPro" id="IPR002156">
    <property type="entry name" value="RNaseH_domain"/>
</dbReference>
<dbReference type="PANTHER" id="PTHR11685">
    <property type="entry name" value="RBR FAMILY RING FINGER AND IBR DOMAIN-CONTAINING"/>
    <property type="match status" value="1"/>
</dbReference>
<keyword evidence="11" id="KW-0812">Transmembrane</keyword>
<dbReference type="GO" id="GO:0004523">
    <property type="term" value="F:RNA-DNA hybrid ribonuclease activity"/>
    <property type="evidence" value="ECO:0007669"/>
    <property type="project" value="InterPro"/>
</dbReference>
<name>R0HPY4_9BRAS</name>
<evidence type="ECO:0000259" key="12">
    <source>
        <dbReference type="PROSITE" id="PS51873"/>
    </source>
</evidence>
<comment type="cofactor">
    <cofactor evidence="2">
        <name>Zn(2+)</name>
        <dbReference type="ChEBI" id="CHEBI:29105"/>
    </cofactor>
</comment>